<dbReference type="SUPFAM" id="SSF52980">
    <property type="entry name" value="Restriction endonuclease-like"/>
    <property type="match status" value="1"/>
</dbReference>
<dbReference type="InterPro" id="IPR011335">
    <property type="entry name" value="Restrct_endonuc-II-like"/>
</dbReference>
<comment type="caution">
    <text evidence="4">The sequence shown here is derived from an EMBL/GenBank/DDBJ whole genome shotgun (WGS) entry which is preliminary data.</text>
</comment>
<organism evidence="4 5">
    <name type="scientific">Lactobacillus amylovorus</name>
    <dbReference type="NCBI Taxonomy" id="1604"/>
    <lineage>
        <taxon>Bacteria</taxon>
        <taxon>Bacillati</taxon>
        <taxon>Bacillota</taxon>
        <taxon>Bacilli</taxon>
        <taxon>Lactobacillales</taxon>
        <taxon>Lactobacillaceae</taxon>
        <taxon>Lactobacillus</taxon>
    </lineage>
</organism>
<proteinExistence type="predicted"/>
<dbReference type="EMBL" id="JAOTGU010000022">
    <property type="protein sequence ID" value="MDB6262884.1"/>
    <property type="molecule type" value="Genomic_DNA"/>
</dbReference>
<dbReference type="InterPro" id="IPR007560">
    <property type="entry name" value="Restrct_endonuc_IV_Mrr"/>
</dbReference>
<dbReference type="GO" id="GO:0003677">
    <property type="term" value="F:DNA binding"/>
    <property type="evidence" value="ECO:0007669"/>
    <property type="project" value="InterPro"/>
</dbReference>
<dbReference type="GO" id="GO:0015666">
    <property type="term" value="F:restriction endodeoxyribonuclease activity"/>
    <property type="evidence" value="ECO:0007669"/>
    <property type="project" value="TreeGrafter"/>
</dbReference>
<dbReference type="InterPro" id="IPR052906">
    <property type="entry name" value="Type_IV_Methyl-Rstrct_Enzyme"/>
</dbReference>
<evidence type="ECO:0000313" key="4">
    <source>
        <dbReference type="EMBL" id="MDB6262884.1"/>
    </source>
</evidence>
<feature type="domain" description="Restriction endonuclease type IV Mrr" evidence="2">
    <location>
        <begin position="169"/>
        <end position="288"/>
    </location>
</feature>
<dbReference type="Pfam" id="PF04471">
    <property type="entry name" value="Mrr_cat"/>
    <property type="match status" value="1"/>
</dbReference>
<reference evidence="4" key="1">
    <citation type="journal article" date="2022" name="Microorganisms">
        <title>Antibiotic Susceptibility, Resistance Gene Determinants and Corresponding Genomic Regions in Lactobacillus amylovorus Isolates Derived from Wild Boars and Domestic Pigs.</title>
        <authorList>
            <person name="Moravkova M."/>
            <person name="Kostovova I."/>
            <person name="Kavanova K."/>
            <person name="Pechar R."/>
            <person name="Stanek S."/>
            <person name="Brychta A."/>
            <person name="Zeman M."/>
            <person name="Kubasova T."/>
        </authorList>
    </citation>
    <scope>NUCLEOTIDE SEQUENCE</scope>
    <source>
        <strain evidence="4">M356A</strain>
    </source>
</reference>
<feature type="domain" description="Restriction system protein Mrr-like N-terminal" evidence="3">
    <location>
        <begin position="17"/>
        <end position="102"/>
    </location>
</feature>
<dbReference type="Pfam" id="PF14338">
    <property type="entry name" value="Mrr_N"/>
    <property type="match status" value="1"/>
</dbReference>
<dbReference type="InterPro" id="IPR011856">
    <property type="entry name" value="tRNA_endonuc-like_dom_sf"/>
</dbReference>
<accession>A0A9X3WD81</accession>
<dbReference type="RefSeq" id="WP_271870832.1">
    <property type="nucleotide sequence ID" value="NZ_JAOTGU010000022.1"/>
</dbReference>
<evidence type="ECO:0000259" key="3">
    <source>
        <dbReference type="Pfam" id="PF14338"/>
    </source>
</evidence>
<dbReference type="Gene3D" id="3.40.1350.10">
    <property type="match status" value="1"/>
</dbReference>
<dbReference type="PANTHER" id="PTHR30015:SF7">
    <property type="entry name" value="TYPE IV METHYL-DIRECTED RESTRICTION ENZYME ECOKMRR"/>
    <property type="match status" value="1"/>
</dbReference>
<sequence>MLNYKNLKHSENEMPTWDGFLGPTLQVASTKKQWQIRELEHAVIKAVNLPENLVNLRYASKYHDLIAQNRVNFAISDLKISGLLNCPKRGHYEISDLGKQTLVKLGTDITAKYVHSLPMYIDYQNKRRQNKSDDKADNDIQSLELTKGQIHNWFDKQKENLSDALLTKLRETDPFVFEHMMIELMTRMGYKGADGKAFVTQKSNDGGIDGILNQDALGLRKIYVQVKRYAEDNTVGRQIISQFHGDLDLQGAGSGVFITTSSFTRSAEEAGKKFNIKLIDGETLTKLMIEYKVGVQVQDTFELLEIDDDFFKKEN</sequence>
<evidence type="ECO:0000256" key="1">
    <source>
        <dbReference type="ARBA" id="ARBA00022801"/>
    </source>
</evidence>
<dbReference type="EC" id="3.1.21.-" evidence="4"/>
<protein>
    <submittedName>
        <fullName evidence="4">Restriction endonuclease</fullName>
        <ecNumber evidence="4">3.1.21.-</ecNumber>
    </submittedName>
</protein>
<evidence type="ECO:0000313" key="5">
    <source>
        <dbReference type="Proteomes" id="UP001143700"/>
    </source>
</evidence>
<dbReference type="AlphaFoldDB" id="A0A9X3WD81"/>
<dbReference type="PANTHER" id="PTHR30015">
    <property type="entry name" value="MRR RESTRICTION SYSTEM PROTEIN"/>
    <property type="match status" value="1"/>
</dbReference>
<reference evidence="4" key="2">
    <citation type="submission" date="2022-10" db="EMBL/GenBank/DDBJ databases">
        <authorList>
            <person name="Kostovova I."/>
            <person name="Moravkova M."/>
            <person name="Pechar R."/>
        </authorList>
    </citation>
    <scope>NUCLEOTIDE SEQUENCE</scope>
    <source>
        <strain evidence="4">M356A</strain>
    </source>
</reference>
<evidence type="ECO:0000259" key="2">
    <source>
        <dbReference type="Pfam" id="PF04471"/>
    </source>
</evidence>
<dbReference type="Proteomes" id="UP001143700">
    <property type="component" value="Unassembled WGS sequence"/>
</dbReference>
<dbReference type="InterPro" id="IPR025745">
    <property type="entry name" value="Mrr-like_N_dom"/>
</dbReference>
<keyword evidence="4" id="KW-0540">Nuclease</keyword>
<name>A0A9X3WD81_LACAM</name>
<keyword evidence="4" id="KW-0255">Endonuclease</keyword>
<dbReference type="GO" id="GO:0009307">
    <property type="term" value="P:DNA restriction-modification system"/>
    <property type="evidence" value="ECO:0007669"/>
    <property type="project" value="InterPro"/>
</dbReference>
<gene>
    <name evidence="4" type="ORF">ODV15_10065</name>
</gene>
<keyword evidence="1 4" id="KW-0378">Hydrolase</keyword>